<feature type="binding site" evidence="7">
    <location>
        <position position="183"/>
    </location>
    <ligand>
        <name>substrate</name>
    </ligand>
</feature>
<evidence type="ECO:0000313" key="9">
    <source>
        <dbReference type="EMBL" id="BCU80884.1"/>
    </source>
</evidence>
<evidence type="ECO:0000256" key="4">
    <source>
        <dbReference type="ARBA" id="ARBA00022842"/>
    </source>
</evidence>
<evidence type="ECO:0000313" key="10">
    <source>
        <dbReference type="Proteomes" id="UP000677436"/>
    </source>
</evidence>
<gene>
    <name evidence="9" type="primary">yutF</name>
    <name evidence="9" type="ORF">JIR001_06670</name>
</gene>
<dbReference type="InterPro" id="IPR006354">
    <property type="entry name" value="HAD-SF_hydro_IIA_hyp1"/>
</dbReference>
<dbReference type="InterPro" id="IPR006439">
    <property type="entry name" value="HAD-SF_hydro_IA"/>
</dbReference>
<dbReference type="SUPFAM" id="SSF56784">
    <property type="entry name" value="HAD-like"/>
    <property type="match status" value="1"/>
</dbReference>
<feature type="active site" description="Proton donor" evidence="6">
    <location>
        <position position="12"/>
    </location>
</feature>
<evidence type="ECO:0000256" key="1">
    <source>
        <dbReference type="ARBA" id="ARBA00006696"/>
    </source>
</evidence>
<evidence type="ECO:0000256" key="6">
    <source>
        <dbReference type="PIRSR" id="PIRSR000915-1"/>
    </source>
</evidence>
<dbReference type="GO" id="GO:0046872">
    <property type="term" value="F:metal ion binding"/>
    <property type="evidence" value="ECO:0007669"/>
    <property type="project" value="UniProtKB-KW"/>
</dbReference>
<dbReference type="Proteomes" id="UP000677436">
    <property type="component" value="Chromosome"/>
</dbReference>
<keyword evidence="4 5" id="KW-0460">Magnesium</keyword>
<comment type="cofactor">
    <cofactor evidence="8">
        <name>Mg(2+)</name>
        <dbReference type="ChEBI" id="CHEBI:18420"/>
    </cofactor>
    <text evidence="8">Divalent metal ions. Mg(2+) is the most effective.</text>
</comment>
<keyword evidence="3" id="KW-0378">Hydrolase</keyword>
<dbReference type="Pfam" id="PF13344">
    <property type="entry name" value="Hydrolase_6"/>
    <property type="match status" value="1"/>
</dbReference>
<dbReference type="NCBIfam" id="TIGR01457">
    <property type="entry name" value="HAD-SF-IIA-hyp2"/>
    <property type="match status" value="1"/>
</dbReference>
<comment type="similarity">
    <text evidence="1 5">Belongs to the HAD-like hydrolase superfamily. NagD family.</text>
</comment>
<feature type="active site" description="Nucleophile" evidence="6">
    <location>
        <position position="10"/>
    </location>
</feature>
<dbReference type="CDD" id="cd07530">
    <property type="entry name" value="HAD_Pase_UmpH-like"/>
    <property type="match status" value="1"/>
</dbReference>
<dbReference type="Gene3D" id="3.40.50.1000">
    <property type="entry name" value="HAD superfamily/HAD-like"/>
    <property type="match status" value="2"/>
</dbReference>
<dbReference type="InterPro" id="IPR023214">
    <property type="entry name" value="HAD_sf"/>
</dbReference>
<dbReference type="EC" id="3.1.3.-" evidence="5"/>
<feature type="binding site" evidence="8">
    <location>
        <position position="12"/>
    </location>
    <ligand>
        <name>Mg(2+)</name>
        <dbReference type="ChEBI" id="CHEBI:18420"/>
    </ligand>
</feature>
<keyword evidence="10" id="KW-1185">Reference proteome</keyword>
<dbReference type="PANTHER" id="PTHR19288">
    <property type="entry name" value="4-NITROPHENYLPHOSPHATASE-RELATED"/>
    <property type="match status" value="1"/>
</dbReference>
<evidence type="ECO:0000256" key="7">
    <source>
        <dbReference type="PIRSR" id="PIRSR000915-2"/>
    </source>
</evidence>
<dbReference type="SFLD" id="SFLDG01129">
    <property type="entry name" value="C1.5:_HAD__Beta-PGM__Phosphata"/>
    <property type="match status" value="1"/>
</dbReference>
<dbReference type="FunFam" id="3.40.50.1000:FF:000053">
    <property type="entry name" value="TIGR01457 family HAD hydrolase"/>
    <property type="match status" value="1"/>
</dbReference>
<evidence type="ECO:0000256" key="5">
    <source>
        <dbReference type="PIRNR" id="PIRNR000915"/>
    </source>
</evidence>
<reference evidence="9" key="1">
    <citation type="journal article" date="2013" name="Int. J. Syst. Evol. Microbiol.">
        <title>Polycladomyces abyssicola gen. nov., sp. nov., a thermophilic filamentous bacterium isolated from hemipelagic sediment.</title>
        <authorList>
            <person name="Tsubouchi T."/>
            <person name="Shimane Y."/>
            <person name="Mori K."/>
            <person name="Usui K."/>
            <person name="Hiraki T."/>
            <person name="Tame A."/>
            <person name="Uematsu K."/>
            <person name="Maruyama T."/>
            <person name="Hatada Y."/>
        </authorList>
    </citation>
    <scope>NUCLEOTIDE SEQUENCE</scope>
    <source>
        <strain evidence="9">JIR-001</strain>
    </source>
</reference>
<dbReference type="SFLD" id="SFLDS00003">
    <property type="entry name" value="Haloacid_Dehalogenase"/>
    <property type="match status" value="1"/>
</dbReference>
<proteinExistence type="inferred from homology"/>
<sequence>MKTYQAYLLDLDGTLYRGKEVIPGALEFVRWLKDSGRDFLYFTNNSSRTPEQVAEKLRAFGFPAEPDQVMTSSIATARFLQEQLKGTAQSVYAIGEVGLITALREAGFRFDEDRPDAVVVGIDRDFHYEKMKKACLAIRNGARFIGTNGDKALPTEEGLLPGNGSLCAAIATATGVDPVFVGKPEPFMVHYALERLGSKPEETLVVGDNLMTDIQAGAVGGIDTLLVYTGVTTREQTAASDIRPTYEVDNLLQWIQKEAASR</sequence>
<evidence type="ECO:0000256" key="2">
    <source>
        <dbReference type="ARBA" id="ARBA00022723"/>
    </source>
</evidence>
<dbReference type="NCBIfam" id="TIGR01549">
    <property type="entry name" value="HAD-SF-IA-v1"/>
    <property type="match status" value="1"/>
</dbReference>
<dbReference type="RefSeq" id="WP_212774189.1">
    <property type="nucleotide sequence ID" value="NZ_AP024601.1"/>
</dbReference>
<dbReference type="PIRSF" id="PIRSF000915">
    <property type="entry name" value="PGP-type_phosphatase"/>
    <property type="match status" value="1"/>
</dbReference>
<dbReference type="KEGG" id="pabs:JIR001_06670"/>
<feature type="binding site" evidence="8">
    <location>
        <position position="208"/>
    </location>
    <ligand>
        <name>Mg(2+)</name>
        <dbReference type="ChEBI" id="CHEBI:18420"/>
    </ligand>
</feature>
<dbReference type="GO" id="GO:0005737">
    <property type="term" value="C:cytoplasm"/>
    <property type="evidence" value="ECO:0007669"/>
    <property type="project" value="TreeGrafter"/>
</dbReference>
<evidence type="ECO:0000256" key="3">
    <source>
        <dbReference type="ARBA" id="ARBA00022801"/>
    </source>
</evidence>
<protein>
    <recommendedName>
        <fullName evidence="5">Acid sugar phosphatase</fullName>
        <ecNumber evidence="5">3.1.3.-</ecNumber>
    </recommendedName>
</protein>
<name>A0A8D5UD68_9BACL</name>
<dbReference type="GO" id="GO:0016791">
    <property type="term" value="F:phosphatase activity"/>
    <property type="evidence" value="ECO:0007669"/>
    <property type="project" value="TreeGrafter"/>
</dbReference>
<feature type="binding site" evidence="8">
    <location>
        <position position="10"/>
    </location>
    <ligand>
        <name>Mg(2+)</name>
        <dbReference type="ChEBI" id="CHEBI:18420"/>
    </ligand>
</feature>
<dbReference type="AlphaFoldDB" id="A0A8D5UD68"/>
<dbReference type="EMBL" id="AP024601">
    <property type="protein sequence ID" value="BCU80884.1"/>
    <property type="molecule type" value="Genomic_DNA"/>
</dbReference>
<keyword evidence="2 5" id="KW-0479">Metal-binding</keyword>
<comment type="function">
    <text evidence="5">Catalyzes the dephosphorylation of 2-6 carbon acid sugars in vitro.</text>
</comment>
<dbReference type="Pfam" id="PF13242">
    <property type="entry name" value="Hydrolase_like"/>
    <property type="match status" value="1"/>
</dbReference>
<accession>A0A8D5UD68</accession>
<dbReference type="InterPro" id="IPR006357">
    <property type="entry name" value="HAD-SF_hydro_IIA"/>
</dbReference>
<reference evidence="9" key="2">
    <citation type="journal article" date="2021" name="Microbiol. Resour. Announc.">
        <title>Complete Genome Sequence of Polycladomyces abyssicola JIR-001T, Isolated from Hemipelagic Sediment in Deep Seawater.</title>
        <authorList>
            <person name="Tsubouchi T."/>
            <person name="Kaneko Y."/>
        </authorList>
    </citation>
    <scope>NUCLEOTIDE SEQUENCE</scope>
    <source>
        <strain evidence="9">JIR-001</strain>
    </source>
</reference>
<dbReference type="NCBIfam" id="TIGR01460">
    <property type="entry name" value="HAD-SF-IIA"/>
    <property type="match status" value="1"/>
</dbReference>
<dbReference type="SFLD" id="SFLDG01139">
    <property type="entry name" value="C2.A:_Pyridoxal_Phosphate_Phos"/>
    <property type="match status" value="1"/>
</dbReference>
<dbReference type="InterPro" id="IPR036412">
    <property type="entry name" value="HAD-like_sf"/>
</dbReference>
<evidence type="ECO:0000256" key="8">
    <source>
        <dbReference type="PIRSR" id="PIRSR000915-3"/>
    </source>
</evidence>
<organism evidence="9 10">
    <name type="scientific">Polycladomyces abyssicola</name>
    <dbReference type="NCBI Taxonomy" id="1125966"/>
    <lineage>
        <taxon>Bacteria</taxon>
        <taxon>Bacillati</taxon>
        <taxon>Bacillota</taxon>
        <taxon>Bacilli</taxon>
        <taxon>Bacillales</taxon>
        <taxon>Thermoactinomycetaceae</taxon>
        <taxon>Polycladomyces</taxon>
    </lineage>
</organism>
<dbReference type="PANTHER" id="PTHR19288:SF46">
    <property type="entry name" value="HALOACID DEHALOGENASE-LIKE HYDROLASE DOMAIN-CONTAINING PROTEIN 2"/>
    <property type="match status" value="1"/>
</dbReference>